<dbReference type="PROSITE" id="PS51186">
    <property type="entry name" value="GNAT"/>
    <property type="match status" value="1"/>
</dbReference>
<accession>A0ABW2ADW3</accession>
<comment type="caution">
    <text evidence="2">The sequence shown here is derived from an EMBL/GenBank/DDBJ whole genome shotgun (WGS) entry which is preliminary data.</text>
</comment>
<dbReference type="Proteomes" id="UP001596298">
    <property type="component" value="Unassembled WGS sequence"/>
</dbReference>
<evidence type="ECO:0000313" key="3">
    <source>
        <dbReference type="Proteomes" id="UP001596298"/>
    </source>
</evidence>
<evidence type="ECO:0000259" key="1">
    <source>
        <dbReference type="PROSITE" id="PS51186"/>
    </source>
</evidence>
<dbReference type="Pfam" id="PF00583">
    <property type="entry name" value="Acetyltransf_1"/>
    <property type="match status" value="1"/>
</dbReference>
<proteinExistence type="predicted"/>
<sequence length="285" mass="30398">MTDDGQWRVRKVTAPADAQQAASDLIAANPVAYSVFSTVTDSLIREPSRYVEPLWFVISEGDGPPVLVAMQTPPHPLHVPTSVPGAVAALAEHLVAAGVDLTGVNGPEEAALKFADHYLAAAGKQITGREGMGVYDLPVPAALPWPVAGEHRTADESHLSLVSSWVKAFMYEIGNPTIDAEATARRQITAGNVSLWVVDGRPVAMCWASAPFGGVVRVSGVFTPRAERGQGYASAIVAAASQRQQAQGNVCMLYTELVNPTSNKIYRALGYRHLGNDLRLKFSAR</sequence>
<dbReference type="InterPro" id="IPR000182">
    <property type="entry name" value="GNAT_dom"/>
</dbReference>
<feature type="domain" description="N-acetyltransferase" evidence="1">
    <location>
        <begin position="149"/>
        <end position="285"/>
    </location>
</feature>
<protein>
    <submittedName>
        <fullName evidence="2">GNAT family N-acetyltransferase</fullName>
    </submittedName>
</protein>
<dbReference type="RefSeq" id="WP_382399586.1">
    <property type="nucleotide sequence ID" value="NZ_JBHSWH010000001.1"/>
</dbReference>
<dbReference type="EMBL" id="JBHSWH010000001">
    <property type="protein sequence ID" value="MFC6704918.1"/>
    <property type="molecule type" value="Genomic_DNA"/>
</dbReference>
<name>A0ABW2ADW3_9MICO</name>
<dbReference type="Gene3D" id="3.40.630.30">
    <property type="match status" value="1"/>
</dbReference>
<dbReference type="SUPFAM" id="SSF55729">
    <property type="entry name" value="Acyl-CoA N-acyltransferases (Nat)"/>
    <property type="match status" value="1"/>
</dbReference>
<reference evidence="3" key="1">
    <citation type="journal article" date="2019" name="Int. J. Syst. Evol. Microbiol.">
        <title>The Global Catalogue of Microorganisms (GCM) 10K type strain sequencing project: providing services to taxonomists for standard genome sequencing and annotation.</title>
        <authorList>
            <consortium name="The Broad Institute Genomics Platform"/>
            <consortium name="The Broad Institute Genome Sequencing Center for Infectious Disease"/>
            <person name="Wu L."/>
            <person name="Ma J."/>
        </authorList>
    </citation>
    <scope>NUCLEOTIDE SEQUENCE [LARGE SCALE GENOMIC DNA]</scope>
    <source>
        <strain evidence="3">CCUG 58127</strain>
    </source>
</reference>
<keyword evidence="3" id="KW-1185">Reference proteome</keyword>
<evidence type="ECO:0000313" key="2">
    <source>
        <dbReference type="EMBL" id="MFC6704918.1"/>
    </source>
</evidence>
<gene>
    <name evidence="2" type="ORF">ACFQDH_06460</name>
</gene>
<dbReference type="InterPro" id="IPR016181">
    <property type="entry name" value="Acyl_CoA_acyltransferase"/>
</dbReference>
<organism evidence="2 3">
    <name type="scientific">Flexivirga alba</name>
    <dbReference type="NCBI Taxonomy" id="702742"/>
    <lineage>
        <taxon>Bacteria</taxon>
        <taxon>Bacillati</taxon>
        <taxon>Actinomycetota</taxon>
        <taxon>Actinomycetes</taxon>
        <taxon>Micrococcales</taxon>
        <taxon>Dermacoccaceae</taxon>
        <taxon>Flexivirga</taxon>
    </lineage>
</organism>